<protein>
    <recommendedName>
        <fullName evidence="4">Phage tail tape measure protein</fullName>
    </recommendedName>
</protein>
<dbReference type="Proteomes" id="UP000306317">
    <property type="component" value="Unassembled WGS sequence"/>
</dbReference>
<evidence type="ECO:0000313" key="3">
    <source>
        <dbReference type="Proteomes" id="UP000306317"/>
    </source>
</evidence>
<feature type="compositionally biased region" description="Polar residues" evidence="1">
    <location>
        <begin position="34"/>
        <end position="53"/>
    </location>
</feature>
<name>A0A4S3KGJ2_9GAMM</name>
<feature type="non-terminal residue" evidence="2">
    <location>
        <position position="1"/>
    </location>
</feature>
<dbReference type="AlphaFoldDB" id="A0A4S3KGJ2"/>
<gene>
    <name evidence="2" type="ORF">B1991_07955</name>
</gene>
<organism evidence="2 3">
    <name type="scientific">Rhodanobacter lindaniclasticus</name>
    <dbReference type="NCBI Taxonomy" id="75310"/>
    <lineage>
        <taxon>Bacteria</taxon>
        <taxon>Pseudomonadati</taxon>
        <taxon>Pseudomonadota</taxon>
        <taxon>Gammaproteobacteria</taxon>
        <taxon>Lysobacterales</taxon>
        <taxon>Rhodanobacteraceae</taxon>
        <taxon>Rhodanobacter</taxon>
    </lineage>
</organism>
<reference evidence="2 3" key="1">
    <citation type="submission" date="2017-02" db="EMBL/GenBank/DDBJ databases">
        <title>Whole genome sequencing of Rhodanobacter lindaniclasticus DSM 17932.</title>
        <authorList>
            <person name="Kumar S."/>
            <person name="Patil P."/>
            <person name="Patil P.B."/>
        </authorList>
    </citation>
    <scope>NUCLEOTIDE SEQUENCE [LARGE SCALE GENOMIC DNA]</scope>
    <source>
        <strain evidence="2 3">DSM 17932</strain>
    </source>
</reference>
<evidence type="ECO:0000256" key="1">
    <source>
        <dbReference type="SAM" id="MobiDB-lite"/>
    </source>
</evidence>
<proteinExistence type="predicted"/>
<sequence>GPEAIMPLSRGSDGKLGVKSMGAQGDIVINTNVTVDGNGNSKSDTTGDTNADSARQLGKMIETKVREVMTSESRQGGQLWRMRQP</sequence>
<feature type="region of interest" description="Disordered" evidence="1">
    <location>
        <begin position="34"/>
        <end position="54"/>
    </location>
</feature>
<dbReference type="EMBL" id="MWIO01000024">
    <property type="protein sequence ID" value="THD07706.1"/>
    <property type="molecule type" value="Genomic_DNA"/>
</dbReference>
<evidence type="ECO:0000313" key="2">
    <source>
        <dbReference type="EMBL" id="THD07706.1"/>
    </source>
</evidence>
<evidence type="ECO:0008006" key="4">
    <source>
        <dbReference type="Google" id="ProtNLM"/>
    </source>
</evidence>
<comment type="caution">
    <text evidence="2">The sequence shown here is derived from an EMBL/GenBank/DDBJ whole genome shotgun (WGS) entry which is preliminary data.</text>
</comment>
<accession>A0A4S3KGJ2</accession>
<keyword evidence="3" id="KW-1185">Reference proteome</keyword>